<evidence type="ECO:0000256" key="5">
    <source>
        <dbReference type="ARBA" id="ARBA00022683"/>
    </source>
</evidence>
<evidence type="ECO:0000256" key="4">
    <source>
        <dbReference type="ARBA" id="ARBA00022490"/>
    </source>
</evidence>
<evidence type="ECO:0000313" key="9">
    <source>
        <dbReference type="Proteomes" id="UP000577956"/>
    </source>
</evidence>
<dbReference type="Proteomes" id="UP000577956">
    <property type="component" value="Unassembled WGS sequence"/>
</dbReference>
<dbReference type="AlphaFoldDB" id="A0A7Y9FEZ4"/>
<dbReference type="GO" id="GO:0005737">
    <property type="term" value="C:cytoplasm"/>
    <property type="evidence" value="ECO:0007669"/>
    <property type="project" value="UniProtKB-SubCell"/>
</dbReference>
<organism evidence="8 9">
    <name type="scientific">Cellulomonas oligotrophica</name>
    <dbReference type="NCBI Taxonomy" id="931536"/>
    <lineage>
        <taxon>Bacteria</taxon>
        <taxon>Bacillati</taxon>
        <taxon>Actinomycetota</taxon>
        <taxon>Actinomycetes</taxon>
        <taxon>Micrococcales</taxon>
        <taxon>Cellulomonadaceae</taxon>
        <taxon>Cellulomonas</taxon>
    </lineage>
</organism>
<evidence type="ECO:0000313" key="7">
    <source>
        <dbReference type="EMBL" id="GIG31212.1"/>
    </source>
</evidence>
<comment type="function">
    <text evidence="1">General (non sugar-specific) component of the phosphoenolpyruvate-dependent sugar phosphotransferase system (sugar PTS). This major carbohydrate active-transport system catalyzes the phosphorylation of incoming sugar substrates concomitantly with their translocation across the cell membrane. The phosphoryl group from phosphoenolpyruvate (PEP) is transferred to the phosphoryl carrier protein HPr by enzyme I. Phospho-HPr then transfers it to the PTS EIIA domain.</text>
</comment>
<dbReference type="CDD" id="cd00367">
    <property type="entry name" value="PTS-HPr_like"/>
    <property type="match status" value="1"/>
</dbReference>
<dbReference type="PROSITE" id="PS51350">
    <property type="entry name" value="PTS_HPR_DOM"/>
    <property type="match status" value="1"/>
</dbReference>
<keyword evidence="5" id="KW-0598">Phosphotransferase system</keyword>
<comment type="subcellular location">
    <subcellularLocation>
        <location evidence="2">Cytoplasm</location>
    </subcellularLocation>
</comment>
<dbReference type="PRINTS" id="PR00107">
    <property type="entry name" value="PHOSPHOCPHPR"/>
</dbReference>
<dbReference type="Gene3D" id="3.30.1340.10">
    <property type="entry name" value="HPr-like"/>
    <property type="match status" value="1"/>
</dbReference>
<dbReference type="InterPro" id="IPR001020">
    <property type="entry name" value="PTS_HPr_His_P_site"/>
</dbReference>
<evidence type="ECO:0000259" key="6">
    <source>
        <dbReference type="PROSITE" id="PS51350"/>
    </source>
</evidence>
<dbReference type="Proteomes" id="UP000618382">
    <property type="component" value="Unassembled WGS sequence"/>
</dbReference>
<dbReference type="InterPro" id="IPR050399">
    <property type="entry name" value="HPr"/>
</dbReference>
<name>A0A7Y9FEZ4_9CELL</name>
<dbReference type="EMBL" id="JACCBK010000001">
    <property type="protein sequence ID" value="NYD85782.1"/>
    <property type="molecule type" value="Genomic_DNA"/>
</dbReference>
<gene>
    <name evidence="8" type="ORF">BKA21_001331</name>
    <name evidence="7" type="ORF">Col01nite_03710</name>
</gene>
<dbReference type="SUPFAM" id="SSF55594">
    <property type="entry name" value="HPr-like"/>
    <property type="match status" value="1"/>
</dbReference>
<dbReference type="EMBL" id="BONN01000001">
    <property type="protein sequence ID" value="GIG31212.1"/>
    <property type="molecule type" value="Genomic_DNA"/>
</dbReference>
<evidence type="ECO:0000313" key="8">
    <source>
        <dbReference type="EMBL" id="NYD85782.1"/>
    </source>
</evidence>
<comment type="caution">
    <text evidence="8">The sequence shown here is derived from an EMBL/GenBank/DDBJ whole genome shotgun (WGS) entry which is preliminary data.</text>
</comment>
<evidence type="ECO:0000256" key="2">
    <source>
        <dbReference type="ARBA" id="ARBA00004496"/>
    </source>
</evidence>
<reference evidence="7 10" key="2">
    <citation type="submission" date="2021-01" db="EMBL/GenBank/DDBJ databases">
        <title>Whole genome shotgun sequence of Cellulomonas oligotrophica NBRC 109435.</title>
        <authorList>
            <person name="Komaki H."/>
            <person name="Tamura T."/>
        </authorList>
    </citation>
    <scope>NUCLEOTIDE SEQUENCE [LARGE SCALE GENOMIC DNA]</scope>
    <source>
        <strain evidence="7 10">NBRC 109435</strain>
    </source>
</reference>
<dbReference type="RefSeq" id="WP_140457532.1">
    <property type="nucleotide sequence ID" value="NZ_BAABFI010000002.1"/>
</dbReference>
<dbReference type="InterPro" id="IPR035895">
    <property type="entry name" value="HPr-like_sf"/>
</dbReference>
<keyword evidence="4" id="KW-0963">Cytoplasm</keyword>
<dbReference type="GO" id="GO:0009401">
    <property type="term" value="P:phosphoenolpyruvate-dependent sugar phosphotransferase system"/>
    <property type="evidence" value="ECO:0007669"/>
    <property type="project" value="UniProtKB-KW"/>
</dbReference>
<evidence type="ECO:0000313" key="10">
    <source>
        <dbReference type="Proteomes" id="UP000618382"/>
    </source>
</evidence>
<reference evidence="8 9" key="1">
    <citation type="submission" date="2020-07" db="EMBL/GenBank/DDBJ databases">
        <title>Sequencing the genomes of 1000 actinobacteria strains.</title>
        <authorList>
            <person name="Klenk H.-P."/>
        </authorList>
    </citation>
    <scope>NUCLEOTIDE SEQUENCE [LARGE SCALE GENOMIC DNA]</scope>
    <source>
        <strain evidence="8 9">DSM 24482</strain>
    </source>
</reference>
<dbReference type="PROSITE" id="PS00369">
    <property type="entry name" value="PTS_HPR_HIS"/>
    <property type="match status" value="1"/>
</dbReference>
<accession>A0A7Y9FEZ4</accession>
<dbReference type="PANTHER" id="PTHR33705:SF2">
    <property type="entry name" value="PHOSPHOCARRIER PROTEIN NPR"/>
    <property type="match status" value="1"/>
</dbReference>
<dbReference type="NCBIfam" id="TIGR01003">
    <property type="entry name" value="PTS_HPr_family"/>
    <property type="match status" value="1"/>
</dbReference>
<evidence type="ECO:0000256" key="1">
    <source>
        <dbReference type="ARBA" id="ARBA00003681"/>
    </source>
</evidence>
<protein>
    <recommendedName>
        <fullName evidence="3">Phosphocarrier protein HPr</fullName>
    </recommendedName>
</protein>
<dbReference type="Pfam" id="PF00381">
    <property type="entry name" value="PTS-HPr"/>
    <property type="match status" value="1"/>
</dbReference>
<sequence>MLERRVIIASASGLHARPASRFTQAAADCGHPVTVARPGQPGVDASSVLMVMSQGLGHGEEVVLASDDAAAGPALDALVALLEQDLDAQE</sequence>
<feature type="domain" description="HPr" evidence="6">
    <location>
        <begin position="1"/>
        <end position="89"/>
    </location>
</feature>
<dbReference type="InterPro" id="IPR000032">
    <property type="entry name" value="HPr-like"/>
</dbReference>
<keyword evidence="10" id="KW-1185">Reference proteome</keyword>
<proteinExistence type="predicted"/>
<evidence type="ECO:0000256" key="3">
    <source>
        <dbReference type="ARBA" id="ARBA00020422"/>
    </source>
</evidence>
<dbReference type="PANTHER" id="PTHR33705">
    <property type="entry name" value="PHOSPHOCARRIER PROTEIN HPR"/>
    <property type="match status" value="1"/>
</dbReference>